<evidence type="ECO:0000256" key="6">
    <source>
        <dbReference type="SAM" id="MobiDB-lite"/>
    </source>
</evidence>
<dbReference type="AlphaFoldDB" id="A0A8H7UXB1"/>
<evidence type="ECO:0000256" key="5">
    <source>
        <dbReference type="ARBA" id="ARBA00023242"/>
    </source>
</evidence>
<dbReference type="Proteomes" id="UP000603453">
    <property type="component" value="Unassembled WGS sequence"/>
</dbReference>
<feature type="region of interest" description="Disordered" evidence="6">
    <location>
        <begin position="1"/>
        <end position="70"/>
    </location>
</feature>
<keyword evidence="2" id="KW-0678">Repressor</keyword>
<evidence type="ECO:0000256" key="2">
    <source>
        <dbReference type="ARBA" id="ARBA00022491"/>
    </source>
</evidence>
<keyword evidence="5" id="KW-0539">Nucleus</keyword>
<keyword evidence="7" id="KW-0812">Transmembrane</keyword>
<protein>
    <submittedName>
        <fullName evidence="8">Uncharacterized protein</fullName>
    </submittedName>
</protein>
<evidence type="ECO:0000256" key="7">
    <source>
        <dbReference type="SAM" id="Phobius"/>
    </source>
</evidence>
<dbReference type="GO" id="GO:0005654">
    <property type="term" value="C:nucleoplasm"/>
    <property type="evidence" value="ECO:0007669"/>
    <property type="project" value="UniProtKB-ARBA"/>
</dbReference>
<evidence type="ECO:0000313" key="8">
    <source>
        <dbReference type="EMBL" id="KAG2197482.1"/>
    </source>
</evidence>
<accession>A0A8H7UXB1</accession>
<organism evidence="8 9">
    <name type="scientific">Mucor saturninus</name>
    <dbReference type="NCBI Taxonomy" id="64648"/>
    <lineage>
        <taxon>Eukaryota</taxon>
        <taxon>Fungi</taxon>
        <taxon>Fungi incertae sedis</taxon>
        <taxon>Mucoromycota</taxon>
        <taxon>Mucoromycotina</taxon>
        <taxon>Mucoromycetes</taxon>
        <taxon>Mucorales</taxon>
        <taxon>Mucorineae</taxon>
        <taxon>Mucoraceae</taxon>
        <taxon>Mucor</taxon>
    </lineage>
</organism>
<dbReference type="SMART" id="SM01401">
    <property type="entry name" value="Sds3"/>
    <property type="match status" value="1"/>
</dbReference>
<keyword evidence="3" id="KW-0805">Transcription regulation</keyword>
<keyword evidence="7" id="KW-1133">Transmembrane helix</keyword>
<feature type="compositionally biased region" description="Polar residues" evidence="6">
    <location>
        <begin position="23"/>
        <end position="45"/>
    </location>
</feature>
<keyword evidence="4" id="KW-0804">Transcription</keyword>
<name>A0A8H7UXB1_9FUNG</name>
<gene>
    <name evidence="8" type="ORF">INT47_003090</name>
</gene>
<feature type="transmembrane region" description="Helical" evidence="7">
    <location>
        <begin position="316"/>
        <end position="345"/>
    </location>
</feature>
<evidence type="ECO:0000313" key="9">
    <source>
        <dbReference type="Proteomes" id="UP000603453"/>
    </source>
</evidence>
<dbReference type="InterPro" id="IPR013907">
    <property type="entry name" value="Sds3"/>
</dbReference>
<evidence type="ECO:0000256" key="3">
    <source>
        <dbReference type="ARBA" id="ARBA00023015"/>
    </source>
</evidence>
<proteinExistence type="predicted"/>
<feature type="compositionally biased region" description="Basic and acidic residues" evidence="6">
    <location>
        <begin position="54"/>
        <end position="66"/>
    </location>
</feature>
<dbReference type="GO" id="GO:0010468">
    <property type="term" value="P:regulation of gene expression"/>
    <property type="evidence" value="ECO:0007669"/>
    <property type="project" value="UniProtKB-ARBA"/>
</dbReference>
<dbReference type="PANTHER" id="PTHR21964">
    <property type="entry name" value="BREAST CANCER METASTASIS-SUPPRESSOR 1"/>
    <property type="match status" value="1"/>
</dbReference>
<dbReference type="EMBL" id="JAEPRD010000128">
    <property type="protein sequence ID" value="KAG2197482.1"/>
    <property type="molecule type" value="Genomic_DNA"/>
</dbReference>
<dbReference type="Pfam" id="PF08598">
    <property type="entry name" value="Sds3"/>
    <property type="match status" value="1"/>
</dbReference>
<keyword evidence="9" id="KW-1185">Reference proteome</keyword>
<evidence type="ECO:0000256" key="1">
    <source>
        <dbReference type="ARBA" id="ARBA00004123"/>
    </source>
</evidence>
<comment type="caution">
    <text evidence="8">The sequence shown here is derived from an EMBL/GenBank/DDBJ whole genome shotgun (WGS) entry which is preliminary data.</text>
</comment>
<reference evidence="8" key="1">
    <citation type="submission" date="2020-12" db="EMBL/GenBank/DDBJ databases">
        <title>Metabolic potential, ecology and presence of endohyphal bacteria is reflected in genomic diversity of Mucoromycotina.</title>
        <authorList>
            <person name="Muszewska A."/>
            <person name="Okrasinska A."/>
            <person name="Steczkiewicz K."/>
            <person name="Drgas O."/>
            <person name="Orlowska M."/>
            <person name="Perlinska-Lenart U."/>
            <person name="Aleksandrzak-Piekarczyk T."/>
            <person name="Szatraj K."/>
            <person name="Zielenkiewicz U."/>
            <person name="Pilsyk S."/>
            <person name="Malc E."/>
            <person name="Mieczkowski P."/>
            <person name="Kruszewska J.S."/>
            <person name="Biernat P."/>
            <person name="Pawlowska J."/>
        </authorList>
    </citation>
    <scope>NUCLEOTIDE SEQUENCE</scope>
    <source>
        <strain evidence="8">WA0000017839</strain>
    </source>
</reference>
<sequence>MLETNKPYMFGSSTTTTTATTAPVSSQSNTNNHLPGLQQHHNNFYYTGGGNNNRQEEESTEGEHYTSYHHGQPARLNSAFGRHLEANYTYKENTTSFTRPIVYSSPIVKREEASLIMPPTKPPVPLDEPAESSWFENSTLAHSDGLYADSSDGKRIKRRKEMTSKMEKLNSDFLDKREGLYTENLVLINTELKEAHGDTHYQYVEGLRNLEGSRQKMIDDGRLFKEYQKQVTDKQFQLEIYQAQEEYTAETQEIREKLFTILEEKRRKLKEDKDNCDLAYDVVLESQSRLHKRNLRKRGPENADNKASKRKQMNDILFCFYLLTLVHILPLKMSLTTFPFFFIIITASAYI</sequence>
<comment type="subcellular location">
    <subcellularLocation>
        <location evidence="1">Nucleus</location>
    </subcellularLocation>
</comment>
<evidence type="ECO:0000256" key="4">
    <source>
        <dbReference type="ARBA" id="ARBA00023163"/>
    </source>
</evidence>
<keyword evidence="7" id="KW-0472">Membrane</keyword>
<dbReference type="OrthoDB" id="70376at2759"/>